<evidence type="ECO:0000259" key="2">
    <source>
        <dbReference type="Pfam" id="PF01261"/>
    </source>
</evidence>
<dbReference type="AlphaFoldDB" id="A0A4U0R4T2"/>
<dbReference type="EMBL" id="SUNI01000024">
    <property type="protein sequence ID" value="TJZ89879.1"/>
    <property type="molecule type" value="Genomic_DNA"/>
</dbReference>
<sequence>MTAGQDPADPTSRGLTRRSLFQGAGGLAVAGAGLGAGLSGPAMAQEAQGAGLRGNINHSVARWTFGDMALADLCVLGTSVGLRAIDLCGPDDWPTLREHGMDSSMCNGAEISLEDGWADPANHATLIENYTRHIALVAEAGYTNLICFSGNRRGMSDEEGLANCAEGLAHILPLASEAGVVLQMELLNSRVNHPDYLCDRSAWGVALCERLDSENFKLLYDIYHMQIMEGDVIRTITEHNQWFGHYHTAGNPGRNEPDDSQELNYPAICRAIRDTGYQGWLAQEFVPRDPSPDAAAQSLRDAVLTCDV</sequence>
<comment type="caution">
    <text evidence="3">The sequence shown here is derived from an EMBL/GenBank/DDBJ whole genome shotgun (WGS) entry which is preliminary data.</text>
</comment>
<evidence type="ECO:0000256" key="1">
    <source>
        <dbReference type="ARBA" id="ARBA00023235"/>
    </source>
</evidence>
<keyword evidence="1 3" id="KW-0413">Isomerase</keyword>
<dbReference type="OrthoDB" id="9786584at2"/>
<accession>A0A4U0R4T2</accession>
<dbReference type="PROSITE" id="PS51318">
    <property type="entry name" value="TAT"/>
    <property type="match status" value="1"/>
</dbReference>
<dbReference type="SUPFAM" id="SSF51658">
    <property type="entry name" value="Xylose isomerase-like"/>
    <property type="match status" value="1"/>
</dbReference>
<organism evidence="3 4">
    <name type="scientific">Paracoccus gahaiensis</name>
    <dbReference type="NCBI Taxonomy" id="1706839"/>
    <lineage>
        <taxon>Bacteria</taxon>
        <taxon>Pseudomonadati</taxon>
        <taxon>Pseudomonadota</taxon>
        <taxon>Alphaproteobacteria</taxon>
        <taxon>Rhodobacterales</taxon>
        <taxon>Paracoccaceae</taxon>
        <taxon>Paracoccus</taxon>
    </lineage>
</organism>
<evidence type="ECO:0000313" key="4">
    <source>
        <dbReference type="Proteomes" id="UP000309747"/>
    </source>
</evidence>
<name>A0A4U0R4T2_9RHOB</name>
<dbReference type="PANTHER" id="PTHR43489">
    <property type="entry name" value="ISOMERASE"/>
    <property type="match status" value="1"/>
</dbReference>
<dbReference type="PANTHER" id="PTHR43489:SF3">
    <property type="entry name" value="XYLOSE ISOMERASE DOMAIN PROTEIN TIM BARREL"/>
    <property type="match status" value="1"/>
</dbReference>
<dbReference type="Pfam" id="PF01261">
    <property type="entry name" value="AP_endonuc_2"/>
    <property type="match status" value="1"/>
</dbReference>
<dbReference type="GO" id="GO:0016853">
    <property type="term" value="F:isomerase activity"/>
    <property type="evidence" value="ECO:0007669"/>
    <property type="project" value="UniProtKB-KW"/>
</dbReference>
<gene>
    <name evidence="3" type="ORF">FA743_17265</name>
</gene>
<dbReference type="InterPro" id="IPR006311">
    <property type="entry name" value="TAT_signal"/>
</dbReference>
<keyword evidence="4" id="KW-1185">Reference proteome</keyword>
<dbReference type="InterPro" id="IPR013022">
    <property type="entry name" value="Xyl_isomerase-like_TIM-brl"/>
</dbReference>
<protein>
    <submittedName>
        <fullName evidence="3">Hydroxypyruvate isomerase</fullName>
    </submittedName>
</protein>
<dbReference type="Gene3D" id="3.20.20.150">
    <property type="entry name" value="Divalent-metal-dependent TIM barrel enzymes"/>
    <property type="match status" value="1"/>
</dbReference>
<reference evidence="3 4" key="1">
    <citation type="submission" date="2019-04" db="EMBL/GenBank/DDBJ databases">
        <authorList>
            <person name="Li J."/>
        </authorList>
    </citation>
    <scope>NUCLEOTIDE SEQUENCE [LARGE SCALE GENOMIC DNA]</scope>
    <source>
        <strain evidence="3 4">KCTC 42687</strain>
    </source>
</reference>
<keyword evidence="3" id="KW-0670">Pyruvate</keyword>
<dbReference type="Proteomes" id="UP000309747">
    <property type="component" value="Unassembled WGS sequence"/>
</dbReference>
<feature type="domain" description="Xylose isomerase-like TIM barrel" evidence="2">
    <location>
        <begin position="118"/>
        <end position="300"/>
    </location>
</feature>
<evidence type="ECO:0000313" key="3">
    <source>
        <dbReference type="EMBL" id="TJZ89879.1"/>
    </source>
</evidence>
<dbReference type="InterPro" id="IPR050417">
    <property type="entry name" value="Sugar_Epim/Isomerase"/>
</dbReference>
<proteinExistence type="predicted"/>
<dbReference type="InterPro" id="IPR036237">
    <property type="entry name" value="Xyl_isomerase-like_sf"/>
</dbReference>